<reference evidence="7 8" key="1">
    <citation type="submission" date="2014-03" db="EMBL/GenBank/DDBJ databases">
        <title>The draft genome sequence of Thalassospira alkalitolerans JCM 18968.</title>
        <authorList>
            <person name="Lai Q."/>
            <person name="Shao Z."/>
        </authorList>
    </citation>
    <scope>NUCLEOTIDE SEQUENCE [LARGE SCALE GENOMIC DNA]</scope>
    <source>
        <strain evidence="7 8">JCM 18968</strain>
    </source>
</reference>
<evidence type="ECO:0000313" key="7">
    <source>
        <dbReference type="EMBL" id="OSQ48523.1"/>
    </source>
</evidence>
<dbReference type="InterPro" id="IPR051446">
    <property type="entry name" value="HTH_trans_reg/aminotransferase"/>
</dbReference>
<dbReference type="Gene3D" id="3.90.1150.10">
    <property type="entry name" value="Aspartate Aminotransferase, domain 1"/>
    <property type="match status" value="1"/>
</dbReference>
<evidence type="ECO:0000256" key="3">
    <source>
        <dbReference type="ARBA" id="ARBA00023015"/>
    </source>
</evidence>
<dbReference type="CDD" id="cd07377">
    <property type="entry name" value="WHTH_GntR"/>
    <property type="match status" value="1"/>
</dbReference>
<keyword evidence="3" id="KW-0805">Transcription regulation</keyword>
<dbReference type="Proteomes" id="UP000193396">
    <property type="component" value="Unassembled WGS sequence"/>
</dbReference>
<gene>
    <name evidence="7" type="ORF">TALK_08865</name>
</gene>
<sequence>MDIATQTPETHTFIDHVMATIRARIAARSLLPGDRLPSIRGGARQFGVSNSTMVEAYDRLVADGTISSRRGSGFFVSGHTAPLSIAQIGPKLDRAIDPFWVSRQSLDARPEMLKPGCGWLPPDWMPTAAIRRALRNISRSKDTILTDYAPPLGLMALRQLLSRRMAGYGIEAGPDQIVLTDSGTQAIDLLCRFLIKPGDTVLIDDPCYFNFQALLRAHRANIIGVPFTPIGPDVDAFARLAAIHNPRLYITNSGLHNPTGTSLSPMVAHRILKTVEENDLIVIEDDIFADFETSPSPRYAALGGFDRIIHIGSFSKTLSASVRCGYIATRPDWIDGIADLKIATGFSGANLSAELVLSVLKDGTYRRHMENLHARLSRAMDVTQTRLKSLGITPVITPDAGIFLWCRLPDGIDAAIVARNALVDGVVLAPGNVFSISQSANNLMRFNVAQCADDHVFDILARAMQT</sequence>
<keyword evidence="2" id="KW-0663">Pyridoxal phosphate</keyword>
<dbReference type="SMART" id="SM00345">
    <property type="entry name" value="HTH_GNTR"/>
    <property type="match status" value="1"/>
</dbReference>
<dbReference type="Pfam" id="PF00392">
    <property type="entry name" value="GntR"/>
    <property type="match status" value="1"/>
</dbReference>
<protein>
    <submittedName>
        <fullName evidence="7">GntR family transcriptional regulator</fullName>
    </submittedName>
</protein>
<dbReference type="InterPro" id="IPR004839">
    <property type="entry name" value="Aminotransferase_I/II_large"/>
</dbReference>
<evidence type="ECO:0000256" key="5">
    <source>
        <dbReference type="ARBA" id="ARBA00023163"/>
    </source>
</evidence>
<organism evidence="7 8">
    <name type="scientific">Thalassospira alkalitolerans</name>
    <dbReference type="NCBI Taxonomy" id="1293890"/>
    <lineage>
        <taxon>Bacteria</taxon>
        <taxon>Pseudomonadati</taxon>
        <taxon>Pseudomonadota</taxon>
        <taxon>Alphaproteobacteria</taxon>
        <taxon>Rhodospirillales</taxon>
        <taxon>Thalassospiraceae</taxon>
        <taxon>Thalassospira</taxon>
    </lineage>
</organism>
<comment type="caution">
    <text evidence="7">The sequence shown here is derived from an EMBL/GenBank/DDBJ whole genome shotgun (WGS) entry which is preliminary data.</text>
</comment>
<accession>A0A1Y2LD02</accession>
<feature type="domain" description="HTH gntR-type" evidence="6">
    <location>
        <begin position="11"/>
        <end position="79"/>
    </location>
</feature>
<dbReference type="Gene3D" id="1.10.10.10">
    <property type="entry name" value="Winged helix-like DNA-binding domain superfamily/Winged helix DNA-binding domain"/>
    <property type="match status" value="1"/>
</dbReference>
<name>A0A1Y2LD02_9PROT</name>
<dbReference type="InterPro" id="IPR036388">
    <property type="entry name" value="WH-like_DNA-bd_sf"/>
</dbReference>
<evidence type="ECO:0000313" key="8">
    <source>
        <dbReference type="Proteomes" id="UP000193396"/>
    </source>
</evidence>
<dbReference type="AlphaFoldDB" id="A0A1Y2LD02"/>
<proteinExistence type="inferred from homology"/>
<dbReference type="GO" id="GO:0003677">
    <property type="term" value="F:DNA binding"/>
    <property type="evidence" value="ECO:0007669"/>
    <property type="project" value="UniProtKB-KW"/>
</dbReference>
<dbReference type="InterPro" id="IPR000524">
    <property type="entry name" value="Tscrpt_reg_HTH_GntR"/>
</dbReference>
<dbReference type="STRING" id="1293890.TALK_08865"/>
<evidence type="ECO:0000256" key="2">
    <source>
        <dbReference type="ARBA" id="ARBA00022898"/>
    </source>
</evidence>
<keyword evidence="5" id="KW-0804">Transcription</keyword>
<dbReference type="SUPFAM" id="SSF46785">
    <property type="entry name" value="Winged helix' DNA-binding domain"/>
    <property type="match status" value="1"/>
</dbReference>
<dbReference type="PROSITE" id="PS50949">
    <property type="entry name" value="HTH_GNTR"/>
    <property type="match status" value="1"/>
</dbReference>
<dbReference type="Pfam" id="PF00155">
    <property type="entry name" value="Aminotran_1_2"/>
    <property type="match status" value="1"/>
</dbReference>
<dbReference type="InterPro" id="IPR015422">
    <property type="entry name" value="PyrdxlP-dep_Trfase_small"/>
</dbReference>
<dbReference type="PANTHER" id="PTHR46577:SF2">
    <property type="entry name" value="TRANSCRIPTIONAL REGULATORY PROTEIN"/>
    <property type="match status" value="1"/>
</dbReference>
<dbReference type="InterPro" id="IPR015421">
    <property type="entry name" value="PyrdxlP-dep_Trfase_major"/>
</dbReference>
<evidence type="ECO:0000256" key="1">
    <source>
        <dbReference type="ARBA" id="ARBA00005384"/>
    </source>
</evidence>
<dbReference type="InterPro" id="IPR036390">
    <property type="entry name" value="WH_DNA-bd_sf"/>
</dbReference>
<dbReference type="Gene3D" id="3.40.640.10">
    <property type="entry name" value="Type I PLP-dependent aspartate aminotransferase-like (Major domain)"/>
    <property type="match status" value="1"/>
</dbReference>
<dbReference type="CDD" id="cd00609">
    <property type="entry name" value="AAT_like"/>
    <property type="match status" value="1"/>
</dbReference>
<evidence type="ECO:0000256" key="4">
    <source>
        <dbReference type="ARBA" id="ARBA00023125"/>
    </source>
</evidence>
<comment type="similarity">
    <text evidence="1">In the C-terminal section; belongs to the class-I pyridoxal-phosphate-dependent aminotransferase family.</text>
</comment>
<dbReference type="InterPro" id="IPR015424">
    <property type="entry name" value="PyrdxlP-dep_Trfase"/>
</dbReference>
<dbReference type="SUPFAM" id="SSF53383">
    <property type="entry name" value="PLP-dependent transferases"/>
    <property type="match status" value="1"/>
</dbReference>
<evidence type="ECO:0000259" key="6">
    <source>
        <dbReference type="PROSITE" id="PS50949"/>
    </source>
</evidence>
<keyword evidence="4" id="KW-0238">DNA-binding</keyword>
<dbReference type="GO" id="GO:0003700">
    <property type="term" value="F:DNA-binding transcription factor activity"/>
    <property type="evidence" value="ECO:0007669"/>
    <property type="project" value="InterPro"/>
</dbReference>
<keyword evidence="8" id="KW-1185">Reference proteome</keyword>
<dbReference type="GO" id="GO:0030170">
    <property type="term" value="F:pyridoxal phosphate binding"/>
    <property type="evidence" value="ECO:0007669"/>
    <property type="project" value="InterPro"/>
</dbReference>
<dbReference type="EMBL" id="JFKB01000005">
    <property type="protein sequence ID" value="OSQ48523.1"/>
    <property type="molecule type" value="Genomic_DNA"/>
</dbReference>
<dbReference type="PANTHER" id="PTHR46577">
    <property type="entry name" value="HTH-TYPE TRANSCRIPTIONAL REGULATORY PROTEIN GABR"/>
    <property type="match status" value="1"/>
</dbReference>